<name>A0A6A4VME6_AMPAM</name>
<dbReference type="EMBL" id="VIIS01001496">
    <property type="protein sequence ID" value="KAF0297367.1"/>
    <property type="molecule type" value="Genomic_DNA"/>
</dbReference>
<keyword evidence="5" id="KW-1185">Reference proteome</keyword>
<feature type="domain" description="Shisa N-terminal" evidence="3">
    <location>
        <begin position="30"/>
        <end position="71"/>
    </location>
</feature>
<evidence type="ECO:0000313" key="4">
    <source>
        <dbReference type="EMBL" id="KAF0297367.1"/>
    </source>
</evidence>
<feature type="region of interest" description="Disordered" evidence="1">
    <location>
        <begin position="259"/>
        <end position="278"/>
    </location>
</feature>
<feature type="transmembrane region" description="Helical" evidence="2">
    <location>
        <begin position="85"/>
        <end position="108"/>
    </location>
</feature>
<evidence type="ECO:0000313" key="5">
    <source>
        <dbReference type="Proteomes" id="UP000440578"/>
    </source>
</evidence>
<evidence type="ECO:0000259" key="3">
    <source>
        <dbReference type="Pfam" id="PF13908"/>
    </source>
</evidence>
<proteinExistence type="predicted"/>
<sequence>MILPSLLRESQFNFIRLGVPVSAVLSRDAFCSGYVDSFGKWNNGFPCPKLEEDAVFCCGTSTYRYCCTTRDEADPSTYSDNSMPLVMSVVFGTIITVIIVITAICIFWKSCRSYKKRRADGGPMYRMHSSSTGSGVANMYSYSTGSLGRLDSRGGMLTDDEDVLQEVDEVAVTHPCRVSTISTVPRSFTSDRCNRVSFADSVGNSSISTATDNERQLFIEQSGAPPPYKHADYLEPEQQRIMTFPRSFSAGQPRELDVGHYQVPRSPNDDTLYRSTKF</sequence>
<accession>A0A6A4VME6</accession>
<protein>
    <submittedName>
        <fullName evidence="4">Protein shisa-4</fullName>
    </submittedName>
</protein>
<reference evidence="4 5" key="1">
    <citation type="submission" date="2019-07" db="EMBL/GenBank/DDBJ databases">
        <title>Draft genome assembly of a fouling barnacle, Amphibalanus amphitrite (Darwin, 1854): The first reference genome for Thecostraca.</title>
        <authorList>
            <person name="Kim W."/>
        </authorList>
    </citation>
    <scope>NUCLEOTIDE SEQUENCE [LARGE SCALE GENOMIC DNA]</scope>
    <source>
        <strain evidence="4">SNU_AA5</strain>
        <tissue evidence="4">Soma without cirri and trophi</tissue>
    </source>
</reference>
<dbReference type="AlphaFoldDB" id="A0A6A4VME6"/>
<gene>
    <name evidence="4" type="primary">SHISA4_2</name>
    <name evidence="4" type="ORF">FJT64_005167</name>
</gene>
<dbReference type="OrthoDB" id="6381718at2759"/>
<dbReference type="Proteomes" id="UP000440578">
    <property type="component" value="Unassembled WGS sequence"/>
</dbReference>
<evidence type="ECO:0000256" key="1">
    <source>
        <dbReference type="SAM" id="MobiDB-lite"/>
    </source>
</evidence>
<keyword evidence="2" id="KW-0472">Membrane</keyword>
<evidence type="ECO:0000256" key="2">
    <source>
        <dbReference type="SAM" id="Phobius"/>
    </source>
</evidence>
<keyword evidence="2" id="KW-1133">Transmembrane helix</keyword>
<organism evidence="4 5">
    <name type="scientific">Amphibalanus amphitrite</name>
    <name type="common">Striped barnacle</name>
    <name type="synonym">Balanus amphitrite</name>
    <dbReference type="NCBI Taxonomy" id="1232801"/>
    <lineage>
        <taxon>Eukaryota</taxon>
        <taxon>Metazoa</taxon>
        <taxon>Ecdysozoa</taxon>
        <taxon>Arthropoda</taxon>
        <taxon>Crustacea</taxon>
        <taxon>Multicrustacea</taxon>
        <taxon>Cirripedia</taxon>
        <taxon>Thoracica</taxon>
        <taxon>Thoracicalcarea</taxon>
        <taxon>Balanomorpha</taxon>
        <taxon>Balanoidea</taxon>
        <taxon>Balanidae</taxon>
        <taxon>Amphibalaninae</taxon>
        <taxon>Amphibalanus</taxon>
    </lineage>
</organism>
<keyword evidence="2" id="KW-0812">Transmembrane</keyword>
<comment type="caution">
    <text evidence="4">The sequence shown here is derived from an EMBL/GenBank/DDBJ whole genome shotgun (WGS) entry which is preliminary data.</text>
</comment>
<dbReference type="InterPro" id="IPR053891">
    <property type="entry name" value="Shisa_N"/>
</dbReference>
<dbReference type="Pfam" id="PF13908">
    <property type="entry name" value="Shisa_N"/>
    <property type="match status" value="1"/>
</dbReference>